<dbReference type="AlphaFoldDB" id="A0ABD2B7K9"/>
<accession>A0ABD2B7K9</accession>
<evidence type="ECO:0000313" key="2">
    <source>
        <dbReference type="Proteomes" id="UP001607302"/>
    </source>
</evidence>
<keyword evidence="2" id="KW-1185">Reference proteome</keyword>
<proteinExistence type="predicted"/>
<organism evidence="1 2">
    <name type="scientific">Vespula squamosa</name>
    <name type="common">Southern yellow jacket</name>
    <name type="synonym">Wasp</name>
    <dbReference type="NCBI Taxonomy" id="30214"/>
    <lineage>
        <taxon>Eukaryota</taxon>
        <taxon>Metazoa</taxon>
        <taxon>Ecdysozoa</taxon>
        <taxon>Arthropoda</taxon>
        <taxon>Hexapoda</taxon>
        <taxon>Insecta</taxon>
        <taxon>Pterygota</taxon>
        <taxon>Neoptera</taxon>
        <taxon>Endopterygota</taxon>
        <taxon>Hymenoptera</taxon>
        <taxon>Apocrita</taxon>
        <taxon>Aculeata</taxon>
        <taxon>Vespoidea</taxon>
        <taxon>Vespidae</taxon>
        <taxon>Vespinae</taxon>
        <taxon>Vespula</taxon>
    </lineage>
</organism>
<gene>
    <name evidence="1" type="ORF">V1478_006333</name>
</gene>
<name>A0ABD2B7K9_VESSQ</name>
<dbReference type="EMBL" id="JAUDFV010000132">
    <property type="protein sequence ID" value="KAL2728701.1"/>
    <property type="molecule type" value="Genomic_DNA"/>
</dbReference>
<evidence type="ECO:0000313" key="1">
    <source>
        <dbReference type="EMBL" id="KAL2728701.1"/>
    </source>
</evidence>
<comment type="caution">
    <text evidence="1">The sequence shown here is derived from an EMBL/GenBank/DDBJ whole genome shotgun (WGS) entry which is preliminary data.</text>
</comment>
<reference evidence="1 2" key="1">
    <citation type="journal article" date="2024" name="Ann. Entomol. Soc. Am.">
        <title>Genomic analyses of the southern and eastern yellowjacket wasps (Hymenoptera: Vespidae) reveal evolutionary signatures of social life.</title>
        <authorList>
            <person name="Catto M.A."/>
            <person name="Caine P.B."/>
            <person name="Orr S.E."/>
            <person name="Hunt B.G."/>
            <person name="Goodisman M.A.D."/>
        </authorList>
    </citation>
    <scope>NUCLEOTIDE SEQUENCE [LARGE SCALE GENOMIC DNA]</scope>
    <source>
        <strain evidence="1">233</strain>
        <tissue evidence="1">Head and thorax</tissue>
    </source>
</reference>
<protein>
    <submittedName>
        <fullName evidence="1">Uncharacterized protein</fullName>
    </submittedName>
</protein>
<dbReference type="Proteomes" id="UP001607302">
    <property type="component" value="Unassembled WGS sequence"/>
</dbReference>
<sequence length="112" mass="13239">MEYCTLPFSRVKGRRSLRFSSPSSTRESRHSRNVIRKEALKITSIMFMGLDYQENNVSYHNNMENFNIVAERRESRPSPEQEGERFAGPVGLFDFTCSYVIEYYTRLPRWKG</sequence>